<evidence type="ECO:0000259" key="2">
    <source>
        <dbReference type="Pfam" id="PF02036"/>
    </source>
</evidence>
<dbReference type="SUPFAM" id="SSF55718">
    <property type="entry name" value="SCP-like"/>
    <property type="match status" value="1"/>
</dbReference>
<accession>A0ABS1DBF8</accession>
<dbReference type="Proteomes" id="UP001296873">
    <property type="component" value="Unassembled WGS sequence"/>
</dbReference>
<evidence type="ECO:0000313" key="4">
    <source>
        <dbReference type="Proteomes" id="UP001296873"/>
    </source>
</evidence>
<evidence type="ECO:0000313" key="3">
    <source>
        <dbReference type="EMBL" id="MBK1667252.1"/>
    </source>
</evidence>
<protein>
    <recommendedName>
        <fullName evidence="2">SCP2 domain-containing protein</fullName>
    </recommendedName>
</protein>
<organism evidence="3 4">
    <name type="scientific">Rhodovibrio sodomensis</name>
    <dbReference type="NCBI Taxonomy" id="1088"/>
    <lineage>
        <taxon>Bacteria</taxon>
        <taxon>Pseudomonadati</taxon>
        <taxon>Pseudomonadota</taxon>
        <taxon>Alphaproteobacteria</taxon>
        <taxon>Rhodospirillales</taxon>
        <taxon>Rhodovibrionaceae</taxon>
        <taxon>Rhodovibrio</taxon>
    </lineage>
</organism>
<evidence type="ECO:0000256" key="1">
    <source>
        <dbReference type="SAM" id="MobiDB-lite"/>
    </source>
</evidence>
<dbReference type="InterPro" id="IPR003033">
    <property type="entry name" value="SCP2_sterol-bd_dom"/>
</dbReference>
<proteinExistence type="predicted"/>
<gene>
    <name evidence="3" type="ORF">CKO28_04240</name>
</gene>
<feature type="domain" description="SCP2" evidence="2">
    <location>
        <begin position="37"/>
        <end position="139"/>
    </location>
</feature>
<dbReference type="Pfam" id="PF02036">
    <property type="entry name" value="SCP2"/>
    <property type="match status" value="1"/>
</dbReference>
<feature type="compositionally biased region" description="Basic and acidic residues" evidence="1">
    <location>
        <begin position="208"/>
        <end position="219"/>
    </location>
</feature>
<name>A0ABS1DBF8_9PROT</name>
<feature type="compositionally biased region" description="Low complexity" evidence="1">
    <location>
        <begin position="220"/>
        <end position="233"/>
    </location>
</feature>
<sequence length="233" mass="24452">MVSAGVKRLTPLTPIAVLLRPLPTAPLQAALQRLADRLSARHPDVLDRVADIGRARLLLLATDLPWRALVTLERDGARVTVDRHADGPDPQADAAVTGPVERLLACVQGGGDGDAMFFAREIAVTGNTDVLVALRNALDGAELDIAGELAALTGPLQGPATQALGRAGAVYGRASAGLDAFKADVRAPLQARLDAQAAELAELRTEVQRLRRKQPRGERTAAQGAQGRQEAAP</sequence>
<dbReference type="EMBL" id="NRRL01000005">
    <property type="protein sequence ID" value="MBK1667252.1"/>
    <property type="molecule type" value="Genomic_DNA"/>
</dbReference>
<dbReference type="InterPro" id="IPR036527">
    <property type="entry name" value="SCP2_sterol-bd_dom_sf"/>
</dbReference>
<keyword evidence="4" id="KW-1185">Reference proteome</keyword>
<feature type="region of interest" description="Disordered" evidence="1">
    <location>
        <begin position="208"/>
        <end position="233"/>
    </location>
</feature>
<comment type="caution">
    <text evidence="3">The sequence shown here is derived from an EMBL/GenBank/DDBJ whole genome shotgun (WGS) entry which is preliminary data.</text>
</comment>
<reference evidence="3 4" key="1">
    <citation type="journal article" date="2020" name="Microorganisms">
        <title>Osmotic Adaptation and Compatible Solute Biosynthesis of Phototrophic Bacteria as Revealed from Genome Analyses.</title>
        <authorList>
            <person name="Imhoff J.F."/>
            <person name="Rahn T."/>
            <person name="Kunzel S."/>
            <person name="Keller A."/>
            <person name="Neulinger S.C."/>
        </authorList>
    </citation>
    <scope>NUCLEOTIDE SEQUENCE [LARGE SCALE GENOMIC DNA]</scope>
    <source>
        <strain evidence="3 4">DSM 9895</strain>
    </source>
</reference>